<sequence length="302" mass="33425">MAFAASKLATSTGPNVAKTFLRHTTKYPEPSQLTLKEYAFYYDTTPPSLQQLQHAETFFKSSKHSPIQMWTASEFRTIPMSNVPEVVFLGRSNVGKSSLLNALMERDVCYTSSKLGRTHTLNAYGVGGRKDGEARVVLVDTPGYGKGSNEKWGEEIIKYLTKRKQLRRTFVLVDSHHGIKPGDRDVFSLLRSAAIPHQVILSKADSVLVKGNSKRVPRGITEAKVRKLASFAERILSKVQPDRDVGNGGVELGVPALGEIIACSARVMNEYENYLGINAIRWAVLRASGLGRNEEIRYIGGR</sequence>
<dbReference type="PANTHER" id="PTHR46498:SF1">
    <property type="entry name" value="GTP-BINDING PROTEIN 8"/>
    <property type="match status" value="1"/>
</dbReference>
<dbReference type="GO" id="GO:0005739">
    <property type="term" value="C:mitochondrion"/>
    <property type="evidence" value="ECO:0007669"/>
    <property type="project" value="TreeGrafter"/>
</dbReference>
<proteinExistence type="predicted"/>
<dbReference type="InterPro" id="IPR052279">
    <property type="entry name" value="EngB_GTPase"/>
</dbReference>
<dbReference type="CDD" id="cd01876">
    <property type="entry name" value="YihA_EngB"/>
    <property type="match status" value="1"/>
</dbReference>
<dbReference type="OrthoDB" id="391988at2759"/>
<dbReference type="InterPro" id="IPR027417">
    <property type="entry name" value="P-loop_NTPase"/>
</dbReference>
<dbReference type="Pfam" id="PF01926">
    <property type="entry name" value="MMR_HSR1"/>
    <property type="match status" value="1"/>
</dbReference>
<evidence type="ECO:0000313" key="7">
    <source>
        <dbReference type="Proteomes" id="UP000002059"/>
    </source>
</evidence>
<evidence type="ECO:0000313" key="6">
    <source>
        <dbReference type="EMBL" id="EEH33947.2"/>
    </source>
</evidence>
<dbReference type="InterPro" id="IPR030393">
    <property type="entry name" value="G_ENGB_dom"/>
</dbReference>
<dbReference type="GO" id="GO:0046872">
    <property type="term" value="F:metal ion binding"/>
    <property type="evidence" value="ECO:0007669"/>
    <property type="project" value="UniProtKB-KW"/>
</dbReference>
<dbReference type="KEGG" id="pbl:PAAG_04996"/>
<organism evidence="6 7">
    <name type="scientific">Paracoccidioides lutzii (strain ATCC MYA-826 / Pb01)</name>
    <name type="common">Paracoccidioides brasiliensis</name>
    <dbReference type="NCBI Taxonomy" id="502779"/>
    <lineage>
        <taxon>Eukaryota</taxon>
        <taxon>Fungi</taxon>
        <taxon>Dikarya</taxon>
        <taxon>Ascomycota</taxon>
        <taxon>Pezizomycotina</taxon>
        <taxon>Eurotiomycetes</taxon>
        <taxon>Eurotiomycetidae</taxon>
        <taxon>Onygenales</taxon>
        <taxon>Ajellomycetaceae</taxon>
        <taxon>Paracoccidioides</taxon>
    </lineage>
</organism>
<dbReference type="STRING" id="502779.C1H2K3"/>
<dbReference type="GeneID" id="9096139"/>
<evidence type="ECO:0000256" key="3">
    <source>
        <dbReference type="ARBA" id="ARBA00022842"/>
    </source>
</evidence>
<dbReference type="InterPro" id="IPR006073">
    <property type="entry name" value="GTP-bd"/>
</dbReference>
<keyword evidence="2" id="KW-0547">Nucleotide-binding</keyword>
<dbReference type="EMBL" id="KN294004">
    <property type="protein sequence ID" value="EEH33947.2"/>
    <property type="molecule type" value="Genomic_DNA"/>
</dbReference>
<dbReference type="RefSeq" id="XP_002792860.2">
    <property type="nucleotide sequence ID" value="XM_002792814.2"/>
</dbReference>
<name>C1H2K3_PARBA</name>
<dbReference type="PROSITE" id="PS51706">
    <property type="entry name" value="G_ENGB"/>
    <property type="match status" value="1"/>
</dbReference>
<dbReference type="HOGENOM" id="CLU_033732_4_1_1"/>
<dbReference type="FunFam" id="3.40.50.300:FF:001874">
    <property type="entry name" value="GTP binding protein (EngB), putative"/>
    <property type="match status" value="1"/>
</dbReference>
<gene>
    <name evidence="6" type="ORF">PAAG_04996</name>
</gene>
<accession>C1H2K3</accession>
<keyword evidence="7" id="KW-1185">Reference proteome</keyword>
<dbReference type="Proteomes" id="UP000002059">
    <property type="component" value="Partially assembled WGS sequence"/>
</dbReference>
<evidence type="ECO:0000256" key="2">
    <source>
        <dbReference type="ARBA" id="ARBA00022741"/>
    </source>
</evidence>
<feature type="domain" description="EngB-type G" evidence="5">
    <location>
        <begin position="82"/>
        <end position="267"/>
    </location>
</feature>
<dbReference type="VEuPathDB" id="FungiDB:PAAG_04996"/>
<evidence type="ECO:0000259" key="5">
    <source>
        <dbReference type="PROSITE" id="PS51706"/>
    </source>
</evidence>
<dbReference type="OMA" id="LCYYWDT"/>
<evidence type="ECO:0000256" key="1">
    <source>
        <dbReference type="ARBA" id="ARBA00022723"/>
    </source>
</evidence>
<keyword evidence="1" id="KW-0479">Metal-binding</keyword>
<evidence type="ECO:0000256" key="4">
    <source>
        <dbReference type="ARBA" id="ARBA00023134"/>
    </source>
</evidence>
<keyword evidence="4" id="KW-0342">GTP-binding</keyword>
<dbReference type="PANTHER" id="PTHR46498">
    <property type="entry name" value="GTP-BINDING PROTEIN 8"/>
    <property type="match status" value="1"/>
</dbReference>
<reference evidence="6 7" key="1">
    <citation type="journal article" date="2011" name="PLoS Genet.">
        <title>Comparative genomic analysis of human fungal pathogens causing paracoccidioidomycosis.</title>
        <authorList>
            <person name="Desjardins C.A."/>
            <person name="Champion M.D."/>
            <person name="Holder J.W."/>
            <person name="Muszewska A."/>
            <person name="Goldberg J."/>
            <person name="Bailao A.M."/>
            <person name="Brigido M.M."/>
            <person name="Ferreira M.E."/>
            <person name="Garcia A.M."/>
            <person name="Grynberg M."/>
            <person name="Gujja S."/>
            <person name="Heiman D.I."/>
            <person name="Henn M.R."/>
            <person name="Kodira C.D."/>
            <person name="Leon-Narvaez H."/>
            <person name="Longo L.V."/>
            <person name="Ma L.J."/>
            <person name="Malavazi I."/>
            <person name="Matsuo A.L."/>
            <person name="Morais F.V."/>
            <person name="Pereira M."/>
            <person name="Rodriguez-Brito S."/>
            <person name="Sakthikumar S."/>
            <person name="Salem-Izacc S.M."/>
            <person name="Sykes S.M."/>
            <person name="Teixeira M.M."/>
            <person name="Vallejo M.C."/>
            <person name="Walter M.E."/>
            <person name="Yandava C."/>
            <person name="Young S."/>
            <person name="Zeng Q."/>
            <person name="Zucker J."/>
            <person name="Felipe M.S."/>
            <person name="Goldman G.H."/>
            <person name="Haas B.J."/>
            <person name="McEwen J.G."/>
            <person name="Nino-Vega G."/>
            <person name="Puccia R."/>
            <person name="San-Blas G."/>
            <person name="Soares C.M."/>
            <person name="Birren B.W."/>
            <person name="Cuomo C.A."/>
        </authorList>
    </citation>
    <scope>NUCLEOTIDE SEQUENCE [LARGE SCALE GENOMIC DNA]</scope>
    <source>
        <strain evidence="7">ATCC MYA-826 / Pb01</strain>
    </source>
</reference>
<protein>
    <recommendedName>
        <fullName evidence="5">EngB-type G domain-containing protein</fullName>
    </recommendedName>
</protein>
<dbReference type="SUPFAM" id="SSF52540">
    <property type="entry name" value="P-loop containing nucleoside triphosphate hydrolases"/>
    <property type="match status" value="1"/>
</dbReference>
<dbReference type="AlphaFoldDB" id="C1H2K3"/>
<keyword evidence="3" id="KW-0460">Magnesium</keyword>
<dbReference type="GO" id="GO:0005525">
    <property type="term" value="F:GTP binding"/>
    <property type="evidence" value="ECO:0007669"/>
    <property type="project" value="UniProtKB-KW"/>
</dbReference>
<dbReference type="eggNOG" id="KOG2486">
    <property type="taxonomic scope" value="Eukaryota"/>
</dbReference>
<dbReference type="Gene3D" id="3.40.50.300">
    <property type="entry name" value="P-loop containing nucleotide triphosphate hydrolases"/>
    <property type="match status" value="1"/>
</dbReference>
<dbReference type="PRINTS" id="PR00326">
    <property type="entry name" value="GTP1OBG"/>
</dbReference>